<protein>
    <submittedName>
        <fullName evidence="2">Uncharacterized protein</fullName>
    </submittedName>
</protein>
<proteinExistence type="predicted"/>
<feature type="compositionally biased region" description="Polar residues" evidence="1">
    <location>
        <begin position="127"/>
        <end position="140"/>
    </location>
</feature>
<feature type="region of interest" description="Disordered" evidence="1">
    <location>
        <begin position="179"/>
        <end position="240"/>
    </location>
</feature>
<name>A0A812XA50_SYMPI</name>
<gene>
    <name evidence="2" type="ORF">SPIL2461_LOCUS21027</name>
</gene>
<dbReference type="Proteomes" id="UP000649617">
    <property type="component" value="Unassembled WGS sequence"/>
</dbReference>
<feature type="region of interest" description="Disordered" evidence="1">
    <location>
        <begin position="102"/>
        <end position="158"/>
    </location>
</feature>
<comment type="caution">
    <text evidence="2">The sequence shown here is derived from an EMBL/GenBank/DDBJ whole genome shotgun (WGS) entry which is preliminary data.</text>
</comment>
<feature type="compositionally biased region" description="Polar residues" evidence="1">
    <location>
        <begin position="182"/>
        <end position="193"/>
    </location>
</feature>
<reference evidence="2" key="1">
    <citation type="submission" date="2021-02" db="EMBL/GenBank/DDBJ databases">
        <authorList>
            <person name="Dougan E. K."/>
            <person name="Rhodes N."/>
            <person name="Thang M."/>
            <person name="Chan C."/>
        </authorList>
    </citation>
    <scope>NUCLEOTIDE SEQUENCE</scope>
</reference>
<evidence type="ECO:0000313" key="2">
    <source>
        <dbReference type="EMBL" id="CAE7732265.1"/>
    </source>
</evidence>
<accession>A0A812XA50</accession>
<dbReference type="EMBL" id="CAJNIZ010045859">
    <property type="protein sequence ID" value="CAE7732265.1"/>
    <property type="molecule type" value="Genomic_DNA"/>
</dbReference>
<dbReference type="OrthoDB" id="427006at2759"/>
<keyword evidence="3" id="KW-1185">Reference proteome</keyword>
<organism evidence="2 3">
    <name type="scientific">Symbiodinium pilosum</name>
    <name type="common">Dinoflagellate</name>
    <dbReference type="NCBI Taxonomy" id="2952"/>
    <lineage>
        <taxon>Eukaryota</taxon>
        <taxon>Sar</taxon>
        <taxon>Alveolata</taxon>
        <taxon>Dinophyceae</taxon>
        <taxon>Suessiales</taxon>
        <taxon>Symbiodiniaceae</taxon>
        <taxon>Symbiodinium</taxon>
    </lineage>
</organism>
<sequence>MAEDGPSRFRGAGVAINRSFEARMKKLEITGQRCPQAKPPNPHALKNRPSLHLDEAEIPNPTADQVVVIQPWFNLLAAAVWPDSSMQGSRDEVSHWSQSLSHELSGLRTPRTISRCLPQTPGESRLDSASTETRPPSSQAPMLPRPKRPERAEGALEATVWPAGSARWRRLERLDLVKPHTSPGQLESASDAQNARRDVPRSSDAFLGPVDLESDGESEPAKCSNSKPRSAGSVRCWWQL</sequence>
<dbReference type="AlphaFoldDB" id="A0A812XA50"/>
<evidence type="ECO:0000313" key="3">
    <source>
        <dbReference type="Proteomes" id="UP000649617"/>
    </source>
</evidence>
<evidence type="ECO:0000256" key="1">
    <source>
        <dbReference type="SAM" id="MobiDB-lite"/>
    </source>
</evidence>